<dbReference type="EC" id="2.7.1.167" evidence="9"/>
<dbReference type="InterPro" id="IPR011611">
    <property type="entry name" value="PfkB_dom"/>
</dbReference>
<proteinExistence type="inferred from homology"/>
<dbReference type="InterPro" id="IPR004821">
    <property type="entry name" value="Cyt_trans-like"/>
</dbReference>
<sequence>MTADVRLVRDLVATVDDREPLVVVIGDCILDRWTVGEAERVSREAPAPVVRVTETVAVPGGAANTAVNARALGARVRMVGLIGDDEAGAVLRQRLEAAGVDTSFLVEVAGTRTTTKSRVVGGDRVVVRVDELAETPTAEHGTRLAEAVARAIRCADAAVVCDYGLGVRAEDVVPMLDRDRPGAVVVDAHDLTRWAPLHPDLVTPNAGEAAALLGRALGVGPDRVPAIVDAGTEVLARTGARAAVVTLDRDGTVLVAPGADLGFRTRATPASEQQASGAGDTFCAAATVALAVRAPLRDAVSVAQAAADVVVREAGTSVCTAAALLESVTAPAATVVDHDELAEAVERARQAGRRVVFTNGCFDVVHRGHTTYLRQARDLGDLLVVALNDDDSVRRLKGPERPINPAEDRAGVLAALACVDLVTVFATDTPIPLIERLRPEVYVKGGDYSPEMLRETEVVRGYGGEVVMVDYVPEHSTTAVVRRIREAAARPEPDPAP</sequence>
<dbReference type="PANTHER" id="PTHR46969">
    <property type="entry name" value="BIFUNCTIONAL PROTEIN HLDE"/>
    <property type="match status" value="1"/>
</dbReference>
<feature type="binding site" evidence="9">
    <location>
        <begin position="205"/>
        <end position="208"/>
    </location>
    <ligand>
        <name>ATP</name>
        <dbReference type="ChEBI" id="CHEBI:30616"/>
    </ligand>
</feature>
<feature type="region of interest" description="Ribokinase" evidence="9">
    <location>
        <begin position="1"/>
        <end position="334"/>
    </location>
</feature>
<evidence type="ECO:0000256" key="4">
    <source>
        <dbReference type="ARBA" id="ARBA00022777"/>
    </source>
</evidence>
<dbReference type="Proteomes" id="UP000573001">
    <property type="component" value="Unassembled WGS sequence"/>
</dbReference>
<keyword evidence="7 9" id="KW-0119">Carbohydrate metabolism</keyword>
<evidence type="ECO:0000256" key="7">
    <source>
        <dbReference type="ARBA" id="ARBA00023277"/>
    </source>
</evidence>
<comment type="pathway">
    <text evidence="9">Nucleotide-sugar biosynthesis; ADP-L-glycero-beta-D-manno-heptose biosynthesis; ADP-L-glycero-beta-D-manno-heptose from D-glycero-beta-D-manno-heptose 7-phosphate: step 1/4.</text>
</comment>
<feature type="region of interest" description="Cytidylyltransferase" evidence="9">
    <location>
        <begin position="357"/>
        <end position="497"/>
    </location>
</feature>
<evidence type="ECO:0000313" key="13">
    <source>
        <dbReference type="EMBL" id="NUU12602.1"/>
    </source>
</evidence>
<dbReference type="InterPro" id="IPR014729">
    <property type="entry name" value="Rossmann-like_a/b/a_fold"/>
</dbReference>
<dbReference type="GO" id="GO:0016773">
    <property type="term" value="F:phosphotransferase activity, alcohol group as acceptor"/>
    <property type="evidence" value="ECO:0007669"/>
    <property type="project" value="InterPro"/>
</dbReference>
<comment type="similarity">
    <text evidence="9">In the C-terminal section; belongs to the cytidylyltransferase family.</text>
</comment>
<dbReference type="InterPro" id="IPR011914">
    <property type="entry name" value="RfaE_dom_II"/>
</dbReference>
<evidence type="ECO:0000256" key="5">
    <source>
        <dbReference type="ARBA" id="ARBA00022840"/>
    </source>
</evidence>
<keyword evidence="4 9" id="KW-0418">Kinase</keyword>
<dbReference type="NCBIfam" id="TIGR02199">
    <property type="entry name" value="rfaE_dom_II"/>
    <property type="match status" value="1"/>
</dbReference>
<dbReference type="EMBL" id="JACGXP010000002">
    <property type="protein sequence ID" value="MBA8990283.1"/>
    <property type="molecule type" value="Genomic_DNA"/>
</dbReference>
<gene>
    <name evidence="9" type="primary">hldE</name>
    <name evidence="13" type="synonym">rfaE2</name>
    <name evidence="12" type="ORF">FHW23_001529</name>
    <name evidence="13" type="ORF">HP507_01915</name>
</gene>
<name>A0AAW3T5Q8_9MICO</name>
<comment type="function">
    <text evidence="9">Catalyzes the phosphorylation of D-glycero-D-manno-heptose 7-phosphate at the C-1 position to selectively form D-glycero-beta-D-manno-heptose-1,7-bisphosphate.</text>
</comment>
<protein>
    <recommendedName>
        <fullName evidence="9">Bifunctional protein HldE</fullName>
    </recommendedName>
    <domain>
        <recommendedName>
            <fullName evidence="9">D-beta-D-heptose 7-phosphate kinase</fullName>
            <ecNumber evidence="9">2.7.1.167</ecNumber>
        </recommendedName>
        <alternativeName>
            <fullName evidence="9">D-beta-D-heptose 7-phosphotransferase</fullName>
        </alternativeName>
        <alternativeName>
            <fullName evidence="9">D-glycero-beta-D-manno-heptose-7-phosphate kinase</fullName>
        </alternativeName>
    </domain>
    <domain>
        <recommendedName>
            <fullName evidence="9">D-beta-D-heptose 1-phosphate adenylyltransferase</fullName>
            <ecNumber evidence="9">2.7.7.70</ecNumber>
        </recommendedName>
        <alternativeName>
            <fullName evidence="9">D-glycero-beta-D-manno-heptose 1-phosphate adenylyltransferase</fullName>
        </alternativeName>
    </domain>
</protein>
<dbReference type="InterPro" id="IPR023030">
    <property type="entry name" value="Bifunc_HldE"/>
</dbReference>
<comment type="subunit">
    <text evidence="9">Homodimer.</text>
</comment>
<evidence type="ECO:0000256" key="2">
    <source>
        <dbReference type="ARBA" id="ARBA00022695"/>
    </source>
</evidence>
<dbReference type="GO" id="GO:0033786">
    <property type="term" value="F:heptose-1-phosphate adenylyltransferase activity"/>
    <property type="evidence" value="ECO:0007669"/>
    <property type="project" value="UniProtKB-UniRule"/>
</dbReference>
<dbReference type="Pfam" id="PF00294">
    <property type="entry name" value="PfkB"/>
    <property type="match status" value="1"/>
</dbReference>
<organism evidence="12 15">
    <name type="scientific">Curtobacterium pusillum</name>
    <dbReference type="NCBI Taxonomy" id="69373"/>
    <lineage>
        <taxon>Bacteria</taxon>
        <taxon>Bacillati</taxon>
        <taxon>Actinomycetota</taxon>
        <taxon>Actinomycetes</taxon>
        <taxon>Micrococcales</taxon>
        <taxon>Microbacteriaceae</taxon>
        <taxon>Curtobacterium</taxon>
    </lineage>
</organism>
<keyword evidence="1 9" id="KW-0808">Transferase</keyword>
<dbReference type="EMBL" id="JABMCE010000045">
    <property type="protein sequence ID" value="NUU12602.1"/>
    <property type="molecule type" value="Genomic_DNA"/>
</dbReference>
<dbReference type="Pfam" id="PF01467">
    <property type="entry name" value="CTP_transf_like"/>
    <property type="match status" value="1"/>
</dbReference>
<comment type="function">
    <text evidence="9">Catalyzes the ADP transfer from ATP to D-glycero-beta-D-manno-heptose 1-phosphate, yielding ADP-D-glycero-beta-D-manno-heptose.</text>
</comment>
<feature type="domain" description="Cytidyltransferase-like" evidence="11">
    <location>
        <begin position="357"/>
        <end position="461"/>
    </location>
</feature>
<reference evidence="12 15" key="2">
    <citation type="submission" date="2020-07" db="EMBL/GenBank/DDBJ databases">
        <title>Above-ground endophytic microbial communities from plants in different locations in the United States.</title>
        <authorList>
            <person name="Frank C."/>
        </authorList>
    </citation>
    <scope>NUCLEOTIDE SEQUENCE [LARGE SCALE GENOMIC DNA]</scope>
    <source>
        <strain evidence="12 15">WPL5_2</strain>
    </source>
</reference>
<evidence type="ECO:0000313" key="14">
    <source>
        <dbReference type="Proteomes" id="UP000573001"/>
    </source>
</evidence>
<accession>A0AAW3T5Q8</accession>
<dbReference type="Proteomes" id="UP000590225">
    <property type="component" value="Unassembled WGS sequence"/>
</dbReference>
<dbReference type="GO" id="GO:0005829">
    <property type="term" value="C:cytosol"/>
    <property type="evidence" value="ECO:0007669"/>
    <property type="project" value="TreeGrafter"/>
</dbReference>
<evidence type="ECO:0000313" key="15">
    <source>
        <dbReference type="Proteomes" id="UP000590225"/>
    </source>
</evidence>
<evidence type="ECO:0000256" key="3">
    <source>
        <dbReference type="ARBA" id="ARBA00022741"/>
    </source>
</evidence>
<dbReference type="Gene3D" id="3.40.1190.20">
    <property type="match status" value="1"/>
</dbReference>
<reference evidence="13 14" key="1">
    <citation type="submission" date="2020-05" db="EMBL/GenBank/DDBJ databases">
        <title>Genome Sequencing of Type Strains.</title>
        <authorList>
            <person name="Lemaire J.F."/>
            <person name="Inderbitzin P."/>
            <person name="Gregorio O.A."/>
            <person name="Collins S.B."/>
            <person name="Wespe N."/>
            <person name="Knight-Connoni V."/>
        </authorList>
    </citation>
    <scope>NUCLEOTIDE SEQUENCE [LARGE SCALE GENOMIC DNA]</scope>
    <source>
        <strain evidence="13 14">ATCC 19096</strain>
    </source>
</reference>
<keyword evidence="2 9" id="KW-0548">Nucleotidyltransferase</keyword>
<comment type="caution">
    <text evidence="12">The sequence shown here is derived from an EMBL/GenBank/DDBJ whole genome shotgun (WGS) entry which is preliminary data.</text>
</comment>
<comment type="similarity">
    <text evidence="9">In the N-terminal section; belongs to the carbohydrate kinase PfkB family.</text>
</comment>
<dbReference type="HAMAP" id="MF_01603">
    <property type="entry name" value="HldE"/>
    <property type="match status" value="1"/>
</dbReference>
<evidence type="ECO:0000259" key="11">
    <source>
        <dbReference type="Pfam" id="PF01467"/>
    </source>
</evidence>
<keyword evidence="5 9" id="KW-0067">ATP-binding</keyword>
<comment type="pathway">
    <text evidence="9">Nucleotide-sugar biosynthesis; ADP-L-glycero-beta-D-manno-heptose biosynthesis; ADP-L-glycero-beta-D-manno-heptose from D-glycero-beta-D-manno-heptose 7-phosphate: step 3/4.</text>
</comment>
<dbReference type="Gene3D" id="3.40.50.620">
    <property type="entry name" value="HUPs"/>
    <property type="match status" value="1"/>
</dbReference>
<evidence type="ECO:0000259" key="10">
    <source>
        <dbReference type="Pfam" id="PF00294"/>
    </source>
</evidence>
<keyword evidence="3 9" id="KW-0547">Nucleotide-binding</keyword>
<evidence type="ECO:0000313" key="12">
    <source>
        <dbReference type="EMBL" id="MBA8990283.1"/>
    </source>
</evidence>
<keyword evidence="14" id="KW-1185">Reference proteome</keyword>
<comment type="catalytic activity">
    <reaction evidence="9">
        <text>D-glycero-beta-D-manno-heptose 7-phosphate + ATP = D-glycero-beta-D-manno-heptose 1,7-bisphosphate + ADP + H(+)</text>
        <dbReference type="Rhea" id="RHEA:27473"/>
        <dbReference type="ChEBI" id="CHEBI:15378"/>
        <dbReference type="ChEBI" id="CHEBI:30616"/>
        <dbReference type="ChEBI" id="CHEBI:60204"/>
        <dbReference type="ChEBI" id="CHEBI:60208"/>
        <dbReference type="ChEBI" id="CHEBI:456216"/>
        <dbReference type="EC" id="2.7.1.167"/>
    </reaction>
</comment>
<evidence type="ECO:0000256" key="9">
    <source>
        <dbReference type="HAMAP-Rule" id="MF_01603"/>
    </source>
</evidence>
<dbReference type="InterPro" id="IPR029056">
    <property type="entry name" value="Ribokinase-like"/>
</dbReference>
<dbReference type="GO" id="GO:0005524">
    <property type="term" value="F:ATP binding"/>
    <property type="evidence" value="ECO:0007669"/>
    <property type="project" value="UniProtKB-UniRule"/>
</dbReference>
<dbReference type="SUPFAM" id="SSF52374">
    <property type="entry name" value="Nucleotidylyl transferase"/>
    <property type="match status" value="1"/>
</dbReference>
<dbReference type="SUPFAM" id="SSF53613">
    <property type="entry name" value="Ribokinase-like"/>
    <property type="match status" value="1"/>
</dbReference>
<dbReference type="EC" id="2.7.7.70" evidence="9"/>
<dbReference type="RefSeq" id="WP_175350182.1">
    <property type="nucleotide sequence ID" value="NZ_BAAAWQ010000001.1"/>
</dbReference>
<dbReference type="AlphaFoldDB" id="A0AAW3T5Q8"/>
<comment type="catalytic activity">
    <reaction evidence="8 9">
        <text>D-glycero-beta-D-manno-heptose 1-phosphate + ATP + H(+) = ADP-D-glycero-beta-D-manno-heptose + diphosphate</text>
        <dbReference type="Rhea" id="RHEA:27465"/>
        <dbReference type="ChEBI" id="CHEBI:15378"/>
        <dbReference type="ChEBI" id="CHEBI:30616"/>
        <dbReference type="ChEBI" id="CHEBI:33019"/>
        <dbReference type="ChEBI" id="CHEBI:59967"/>
        <dbReference type="ChEBI" id="CHEBI:61593"/>
        <dbReference type="EC" id="2.7.7.70"/>
    </reaction>
</comment>
<evidence type="ECO:0000256" key="6">
    <source>
        <dbReference type="ARBA" id="ARBA00023268"/>
    </source>
</evidence>
<evidence type="ECO:0000256" key="8">
    <source>
        <dbReference type="ARBA" id="ARBA00047428"/>
    </source>
</evidence>
<evidence type="ECO:0000256" key="1">
    <source>
        <dbReference type="ARBA" id="ARBA00022679"/>
    </source>
</evidence>
<dbReference type="NCBIfam" id="TIGR00125">
    <property type="entry name" value="cyt_tran_rel"/>
    <property type="match status" value="1"/>
</dbReference>
<feature type="domain" description="Carbohydrate kinase PfkB" evidence="10">
    <location>
        <begin position="21"/>
        <end position="319"/>
    </location>
</feature>
<keyword evidence="6 9" id="KW-0511">Multifunctional enzyme</keyword>
<feature type="active site" evidence="9">
    <location>
        <position position="280"/>
    </location>
</feature>
<dbReference type="PANTHER" id="PTHR46969:SF1">
    <property type="entry name" value="BIFUNCTIONAL PROTEIN HLDE"/>
    <property type="match status" value="1"/>
</dbReference>
<dbReference type="GO" id="GO:0033785">
    <property type="term" value="F:heptose 7-phosphate kinase activity"/>
    <property type="evidence" value="ECO:0007669"/>
    <property type="project" value="UniProtKB-UniRule"/>
</dbReference>